<organism evidence="1 2">
    <name type="scientific">Colocasia esculenta</name>
    <name type="common">Wild taro</name>
    <name type="synonym">Arum esculentum</name>
    <dbReference type="NCBI Taxonomy" id="4460"/>
    <lineage>
        <taxon>Eukaryota</taxon>
        <taxon>Viridiplantae</taxon>
        <taxon>Streptophyta</taxon>
        <taxon>Embryophyta</taxon>
        <taxon>Tracheophyta</taxon>
        <taxon>Spermatophyta</taxon>
        <taxon>Magnoliopsida</taxon>
        <taxon>Liliopsida</taxon>
        <taxon>Araceae</taxon>
        <taxon>Aroideae</taxon>
        <taxon>Colocasieae</taxon>
        <taxon>Colocasia</taxon>
    </lineage>
</organism>
<name>A0A843U6Q6_COLES</name>
<reference evidence="1" key="1">
    <citation type="submission" date="2017-07" db="EMBL/GenBank/DDBJ databases">
        <title>Taro Niue Genome Assembly and Annotation.</title>
        <authorList>
            <person name="Atibalentja N."/>
            <person name="Keating K."/>
            <person name="Fields C.J."/>
        </authorList>
    </citation>
    <scope>NUCLEOTIDE SEQUENCE</scope>
    <source>
        <strain evidence="1">Niue_2</strain>
        <tissue evidence="1">Leaf</tissue>
    </source>
</reference>
<sequence length="103" mass="11506">MLILRNSVSGPKFLRRACVLIHRLSYPFGKTWIFVRVAIPTARESPIRNQHFDPVGTRSDSEISSPVPKFLAGSVVAGCRCDHIQASLRSNGHNFPLGYRNCL</sequence>
<gene>
    <name evidence="1" type="ORF">Taro_009533</name>
</gene>
<protein>
    <submittedName>
        <fullName evidence="1">Uncharacterized protein</fullName>
    </submittedName>
</protein>
<accession>A0A843U6Q6</accession>
<dbReference type="EMBL" id="NMUH01000332">
    <property type="protein sequence ID" value="MQL77113.1"/>
    <property type="molecule type" value="Genomic_DNA"/>
</dbReference>
<dbReference type="AlphaFoldDB" id="A0A843U6Q6"/>
<keyword evidence="2" id="KW-1185">Reference proteome</keyword>
<dbReference type="Proteomes" id="UP000652761">
    <property type="component" value="Unassembled WGS sequence"/>
</dbReference>
<evidence type="ECO:0000313" key="2">
    <source>
        <dbReference type="Proteomes" id="UP000652761"/>
    </source>
</evidence>
<evidence type="ECO:0000313" key="1">
    <source>
        <dbReference type="EMBL" id="MQL77113.1"/>
    </source>
</evidence>
<comment type="caution">
    <text evidence="1">The sequence shown here is derived from an EMBL/GenBank/DDBJ whole genome shotgun (WGS) entry which is preliminary data.</text>
</comment>
<proteinExistence type="predicted"/>